<dbReference type="GO" id="GO:0050660">
    <property type="term" value="F:flavin adenine dinucleotide binding"/>
    <property type="evidence" value="ECO:0007669"/>
    <property type="project" value="InterPro"/>
</dbReference>
<evidence type="ECO:0000259" key="7">
    <source>
        <dbReference type="Pfam" id="PF02771"/>
    </source>
</evidence>
<dbReference type="SUPFAM" id="SSF47203">
    <property type="entry name" value="Acyl-CoA dehydrogenase C-terminal domain-like"/>
    <property type="match status" value="1"/>
</dbReference>
<gene>
    <name evidence="8" type="ORF">A9X01_18690</name>
</gene>
<proteinExistence type="inferred from homology"/>
<evidence type="ECO:0000256" key="4">
    <source>
        <dbReference type="ARBA" id="ARBA00022827"/>
    </source>
</evidence>
<dbReference type="InterPro" id="IPR013786">
    <property type="entry name" value="AcylCoA_DH/ox_N"/>
</dbReference>
<evidence type="ECO:0000256" key="2">
    <source>
        <dbReference type="ARBA" id="ARBA00009347"/>
    </source>
</evidence>
<evidence type="ECO:0000256" key="5">
    <source>
        <dbReference type="ARBA" id="ARBA00023002"/>
    </source>
</evidence>
<dbReference type="Proteomes" id="UP000093795">
    <property type="component" value="Unassembled WGS sequence"/>
</dbReference>
<dbReference type="RefSeq" id="WP_065120778.1">
    <property type="nucleotide sequence ID" value="NZ_LZKQ01000127.1"/>
</dbReference>
<dbReference type="InterPro" id="IPR009100">
    <property type="entry name" value="AcylCoA_DH/oxidase_NM_dom_sf"/>
</dbReference>
<feature type="domain" description="Acyl-CoA dehydrogenase/oxidase N-terminal" evidence="7">
    <location>
        <begin position="8"/>
        <end position="96"/>
    </location>
</feature>
<dbReference type="InterPro" id="IPR036250">
    <property type="entry name" value="AcylCo_DH-like_C"/>
</dbReference>
<comment type="cofactor">
    <cofactor evidence="1">
        <name>FAD</name>
        <dbReference type="ChEBI" id="CHEBI:57692"/>
    </cofactor>
</comment>
<dbReference type="GO" id="GO:0003995">
    <property type="term" value="F:acyl-CoA dehydrogenase activity"/>
    <property type="evidence" value="ECO:0007669"/>
    <property type="project" value="TreeGrafter"/>
</dbReference>
<protein>
    <submittedName>
        <fullName evidence="8">Acyl-CoA dehydrogenase</fullName>
    </submittedName>
</protein>
<dbReference type="AlphaFoldDB" id="A0A1A3CEX4"/>
<dbReference type="PANTHER" id="PTHR43884:SF20">
    <property type="entry name" value="ACYL-COA DEHYDROGENASE FADE28"/>
    <property type="match status" value="1"/>
</dbReference>
<sequence>MDLSLSGEQRQLVDSFAALFARESTAARVRAAEPLGFDLALWKALVDTGSVEMAVAEGDGGAGASVLDLALIAEQFGRAAASAPLIEAQVAARLLADCGGVGNELLGQVLAGARLVTFAPRAGRHLCLRLVPAGAVADWVITLVDERLLAVPLRDNRTHVGNLGSLPLADITIDGDYVVLAEDASASDVFGTALDLWLTLTAAALTGAAARAVEFAVDYAKQRQAFGAAIGSFQAISHPLADSATAVAGSRLLALRAACADTDEPDRMRQLAAMAFAFAYETARDATRRSLHIHGGYGFSMECDVQLYYRRVRGWALVYGESAVALDRVADARYGKGVCGRRTS</sequence>
<keyword evidence="3" id="KW-0285">Flavoprotein</keyword>
<dbReference type="SUPFAM" id="SSF56645">
    <property type="entry name" value="Acyl-CoA dehydrogenase NM domain-like"/>
    <property type="match status" value="1"/>
</dbReference>
<dbReference type="STRING" id="1790.A5645_24275"/>
<accession>A0A1A3CEX4</accession>
<keyword evidence="5" id="KW-0560">Oxidoreductase</keyword>
<dbReference type="Pfam" id="PF02771">
    <property type="entry name" value="Acyl-CoA_dh_N"/>
    <property type="match status" value="1"/>
</dbReference>
<feature type="domain" description="Acyl-CoA dehydrogenase/oxidase C-terminal" evidence="6">
    <location>
        <begin position="200"/>
        <end position="331"/>
    </location>
</feature>
<evidence type="ECO:0000313" key="8">
    <source>
        <dbReference type="EMBL" id="OBI84932.1"/>
    </source>
</evidence>
<evidence type="ECO:0000256" key="1">
    <source>
        <dbReference type="ARBA" id="ARBA00001974"/>
    </source>
</evidence>
<dbReference type="PANTHER" id="PTHR43884">
    <property type="entry name" value="ACYL-COA DEHYDROGENASE"/>
    <property type="match status" value="1"/>
</dbReference>
<dbReference type="OrthoDB" id="7328575at2"/>
<evidence type="ECO:0000259" key="6">
    <source>
        <dbReference type="Pfam" id="PF00441"/>
    </source>
</evidence>
<dbReference type="EMBL" id="LZKQ01000127">
    <property type="protein sequence ID" value="OBI84932.1"/>
    <property type="molecule type" value="Genomic_DNA"/>
</dbReference>
<dbReference type="Gene3D" id="1.20.140.10">
    <property type="entry name" value="Butyryl-CoA Dehydrogenase, subunit A, domain 3"/>
    <property type="match status" value="1"/>
</dbReference>
<dbReference type="Pfam" id="PF00441">
    <property type="entry name" value="Acyl-CoA_dh_1"/>
    <property type="match status" value="1"/>
</dbReference>
<dbReference type="Gene3D" id="1.10.540.10">
    <property type="entry name" value="Acyl-CoA dehydrogenase/oxidase, N-terminal domain"/>
    <property type="match status" value="1"/>
</dbReference>
<dbReference type="InterPro" id="IPR009075">
    <property type="entry name" value="AcylCo_DH/oxidase_C"/>
</dbReference>
<evidence type="ECO:0000256" key="3">
    <source>
        <dbReference type="ARBA" id="ARBA00022630"/>
    </source>
</evidence>
<dbReference type="InterPro" id="IPR037069">
    <property type="entry name" value="AcylCoA_DH/ox_N_sf"/>
</dbReference>
<reference evidence="8 9" key="1">
    <citation type="submission" date="2016-06" db="EMBL/GenBank/DDBJ databases">
        <authorList>
            <person name="Kjaerup R.B."/>
            <person name="Dalgaard T.S."/>
            <person name="Juul-Madsen H.R."/>
        </authorList>
    </citation>
    <scope>NUCLEOTIDE SEQUENCE [LARGE SCALE GENOMIC DNA]</scope>
    <source>
        <strain evidence="8 9">1081914.2</strain>
    </source>
</reference>
<organism evidence="8 9">
    <name type="scientific">Mycobacterium asiaticum</name>
    <dbReference type="NCBI Taxonomy" id="1790"/>
    <lineage>
        <taxon>Bacteria</taxon>
        <taxon>Bacillati</taxon>
        <taxon>Actinomycetota</taxon>
        <taxon>Actinomycetes</taxon>
        <taxon>Mycobacteriales</taxon>
        <taxon>Mycobacteriaceae</taxon>
        <taxon>Mycobacterium</taxon>
    </lineage>
</organism>
<evidence type="ECO:0000313" key="9">
    <source>
        <dbReference type="Proteomes" id="UP000093795"/>
    </source>
</evidence>
<comment type="caution">
    <text evidence="8">The sequence shown here is derived from an EMBL/GenBank/DDBJ whole genome shotgun (WGS) entry which is preliminary data.</text>
</comment>
<comment type="similarity">
    <text evidence="2">Belongs to the acyl-CoA dehydrogenase family.</text>
</comment>
<keyword evidence="4" id="KW-0274">FAD</keyword>
<name>A0A1A3CEX4_MYCAS</name>